<dbReference type="SUPFAM" id="SSF55979">
    <property type="entry name" value="DNA clamp"/>
    <property type="match status" value="1"/>
</dbReference>
<evidence type="ECO:0000256" key="9">
    <source>
        <dbReference type="ARBA" id="ARBA00023125"/>
    </source>
</evidence>
<accession>A0A139BSF6</accession>
<evidence type="ECO:0000313" key="13">
    <source>
        <dbReference type="EMBL" id="KXS31655.1"/>
    </source>
</evidence>
<gene>
    <name evidence="13" type="ORF">AWT59_2214</name>
</gene>
<dbReference type="GO" id="GO:0003677">
    <property type="term" value="F:DNA binding"/>
    <property type="evidence" value="ECO:0007669"/>
    <property type="project" value="UniProtKB-KW"/>
</dbReference>
<dbReference type="GO" id="GO:0009360">
    <property type="term" value="C:DNA polymerase III complex"/>
    <property type="evidence" value="ECO:0007669"/>
    <property type="project" value="InterPro"/>
</dbReference>
<evidence type="ECO:0000259" key="12">
    <source>
        <dbReference type="Pfam" id="PF02767"/>
    </source>
</evidence>
<keyword evidence="8" id="KW-0239">DNA-directed DNA polymerase</keyword>
<proteinExistence type="inferred from homology"/>
<comment type="caution">
    <text evidence="13">The sequence shown here is derived from an EMBL/GenBank/DDBJ whole genome shotgun (WGS) entry which is preliminary data.</text>
</comment>
<reference evidence="13 14" key="2">
    <citation type="submission" date="2016-03" db="EMBL/GenBank/DDBJ databases">
        <title>New uncultured bacterium of the family Gallionellaceae from acid mine drainage: description and reconstruction of genome based on metagenomic analysis of microbial community.</title>
        <authorList>
            <person name="Kadnikov V."/>
            <person name="Ivasenko D."/>
            <person name="Beletsky A."/>
            <person name="Mardanov A."/>
            <person name="Danilova E."/>
            <person name="Pimenov N."/>
            <person name="Karnachuk O."/>
            <person name="Ravin N."/>
        </authorList>
    </citation>
    <scope>NUCLEOTIDE SEQUENCE [LARGE SCALE GENOMIC DNA]</scope>
    <source>
        <strain evidence="13">ShG14-8</strain>
    </source>
</reference>
<evidence type="ECO:0000256" key="2">
    <source>
        <dbReference type="ARBA" id="ARBA00010752"/>
    </source>
</evidence>
<evidence type="ECO:0000313" key="14">
    <source>
        <dbReference type="Proteomes" id="UP000070578"/>
    </source>
</evidence>
<keyword evidence="6" id="KW-0548">Nucleotidyltransferase</keyword>
<dbReference type="GO" id="GO:0008408">
    <property type="term" value="F:3'-5' exonuclease activity"/>
    <property type="evidence" value="ECO:0007669"/>
    <property type="project" value="InterPro"/>
</dbReference>
<keyword evidence="4" id="KW-0963">Cytoplasm</keyword>
<comment type="similarity">
    <text evidence="2">Belongs to the beta sliding clamp family.</text>
</comment>
<dbReference type="Proteomes" id="UP000070578">
    <property type="component" value="Unassembled WGS sequence"/>
</dbReference>
<organism evidence="13 14">
    <name type="scientific">Candidatus Gallionella acididurans</name>
    <dbReference type="NCBI Taxonomy" id="1796491"/>
    <lineage>
        <taxon>Bacteria</taxon>
        <taxon>Pseudomonadati</taxon>
        <taxon>Pseudomonadota</taxon>
        <taxon>Betaproteobacteria</taxon>
        <taxon>Nitrosomonadales</taxon>
        <taxon>Gallionellaceae</taxon>
        <taxon>Gallionella</taxon>
    </lineage>
</organism>
<keyword evidence="7" id="KW-0235">DNA replication</keyword>
<evidence type="ECO:0000256" key="11">
    <source>
        <dbReference type="ARBA" id="ARBA00033276"/>
    </source>
</evidence>
<dbReference type="EMBL" id="LSLI01000063">
    <property type="protein sequence ID" value="KXS31655.1"/>
    <property type="molecule type" value="Genomic_DNA"/>
</dbReference>
<dbReference type="GO" id="GO:0003887">
    <property type="term" value="F:DNA-directed DNA polymerase activity"/>
    <property type="evidence" value="ECO:0007669"/>
    <property type="project" value="UniProtKB-KW"/>
</dbReference>
<feature type="domain" description="DNA polymerase III beta sliding clamp central" evidence="12">
    <location>
        <begin position="19"/>
        <end position="128"/>
    </location>
</feature>
<evidence type="ECO:0000256" key="5">
    <source>
        <dbReference type="ARBA" id="ARBA00022679"/>
    </source>
</evidence>
<dbReference type="GO" id="GO:0006271">
    <property type="term" value="P:DNA strand elongation involved in DNA replication"/>
    <property type="evidence" value="ECO:0007669"/>
    <property type="project" value="TreeGrafter"/>
</dbReference>
<reference evidence="13 14" key="1">
    <citation type="submission" date="2016-02" db="EMBL/GenBank/DDBJ databases">
        <authorList>
            <person name="Wen L."/>
            <person name="He K."/>
            <person name="Yang H."/>
        </authorList>
    </citation>
    <scope>NUCLEOTIDE SEQUENCE [LARGE SCALE GENOMIC DNA]</scope>
    <source>
        <strain evidence="13">ShG14-8</strain>
    </source>
</reference>
<keyword evidence="5" id="KW-0808">Transferase</keyword>
<dbReference type="PATRIC" id="fig|1796491.3.peg.2421"/>
<dbReference type="AlphaFoldDB" id="A0A139BSF6"/>
<protein>
    <recommendedName>
        <fullName evidence="3">Beta sliding clamp</fullName>
    </recommendedName>
    <alternativeName>
        <fullName evidence="11">Beta-clamp processivity factor</fullName>
    </alternativeName>
    <alternativeName>
        <fullName evidence="10">DNA polymerase III beta sliding clamp subunit</fullName>
    </alternativeName>
</protein>
<evidence type="ECO:0000256" key="1">
    <source>
        <dbReference type="ARBA" id="ARBA00004496"/>
    </source>
</evidence>
<dbReference type="Gene3D" id="3.10.150.10">
    <property type="entry name" value="DNA Polymerase III, subunit A, domain 2"/>
    <property type="match status" value="1"/>
</dbReference>
<evidence type="ECO:0000256" key="8">
    <source>
        <dbReference type="ARBA" id="ARBA00022932"/>
    </source>
</evidence>
<evidence type="ECO:0000256" key="7">
    <source>
        <dbReference type="ARBA" id="ARBA00022705"/>
    </source>
</evidence>
<evidence type="ECO:0000256" key="10">
    <source>
        <dbReference type="ARBA" id="ARBA00030988"/>
    </source>
</evidence>
<dbReference type="PANTHER" id="PTHR30478:SF0">
    <property type="entry name" value="BETA SLIDING CLAMP"/>
    <property type="match status" value="1"/>
</dbReference>
<comment type="subcellular location">
    <subcellularLocation>
        <location evidence="1">Cytoplasm</location>
    </subcellularLocation>
</comment>
<dbReference type="InterPro" id="IPR001001">
    <property type="entry name" value="DNA_polIII_beta"/>
</dbReference>
<evidence type="ECO:0000256" key="6">
    <source>
        <dbReference type="ARBA" id="ARBA00022695"/>
    </source>
</evidence>
<evidence type="ECO:0000256" key="3">
    <source>
        <dbReference type="ARBA" id="ARBA00021035"/>
    </source>
</evidence>
<dbReference type="InterPro" id="IPR046938">
    <property type="entry name" value="DNA_clamp_sf"/>
</dbReference>
<name>A0A139BSF6_9PROT</name>
<evidence type="ECO:0000256" key="4">
    <source>
        <dbReference type="ARBA" id="ARBA00022490"/>
    </source>
</evidence>
<dbReference type="InterPro" id="IPR022637">
    <property type="entry name" value="DNA_polIII_beta_cen"/>
</dbReference>
<keyword evidence="9" id="KW-0238">DNA-binding</keyword>
<dbReference type="PANTHER" id="PTHR30478">
    <property type="entry name" value="DNA POLYMERASE III SUBUNIT BETA"/>
    <property type="match status" value="1"/>
</dbReference>
<dbReference type="GO" id="GO:0005737">
    <property type="term" value="C:cytoplasm"/>
    <property type="evidence" value="ECO:0007669"/>
    <property type="project" value="UniProtKB-SubCell"/>
</dbReference>
<dbReference type="Pfam" id="PF02767">
    <property type="entry name" value="DNA_pol3_beta_2"/>
    <property type="match status" value="1"/>
</dbReference>
<sequence>MNIKIKADIFAAASLFRGINDVRYYLNGLLLETGKSGARLVGCDGHQLAVAKIEGEFPVSSIIIPGSLVAAVKSKAKSPQFVTLDFAKGNKQYRDQGNVKGIFVPRDITLTFSETTTTSKELDGKYPDYRRVVPDKTDGTVAQYDPRFVNRIDKACSILGYKFFSGIAHNGDKSGLSVIDEGFLVVTMPFRADPRKNPPAWVNELTRMARKSSVQARPTNKLAGEAA</sequence>